<evidence type="ECO:0000256" key="2">
    <source>
        <dbReference type="ARBA" id="ARBA00022475"/>
    </source>
</evidence>
<comment type="caution">
    <text evidence="10">The sequence shown here is derived from an EMBL/GenBank/DDBJ whole genome shotgun (WGS) entry which is preliminary data.</text>
</comment>
<evidence type="ECO:0000259" key="8">
    <source>
        <dbReference type="Pfam" id="PF02687"/>
    </source>
</evidence>
<dbReference type="InterPro" id="IPR025857">
    <property type="entry name" value="MacB_PCD"/>
</dbReference>
<evidence type="ECO:0000313" key="10">
    <source>
        <dbReference type="EMBL" id="MBP3191224.1"/>
    </source>
</evidence>
<comment type="subcellular location">
    <subcellularLocation>
        <location evidence="1">Cell membrane</location>
        <topology evidence="1">Multi-pass membrane protein</topology>
    </subcellularLocation>
</comment>
<keyword evidence="3 7" id="KW-0812">Transmembrane</keyword>
<feature type="transmembrane region" description="Helical" evidence="7">
    <location>
        <begin position="285"/>
        <end position="313"/>
    </location>
</feature>
<dbReference type="PANTHER" id="PTHR30572:SF4">
    <property type="entry name" value="ABC TRANSPORTER PERMEASE YTRF"/>
    <property type="match status" value="1"/>
</dbReference>
<feature type="transmembrane region" description="Helical" evidence="7">
    <location>
        <begin position="337"/>
        <end position="363"/>
    </location>
</feature>
<keyword evidence="2" id="KW-1003">Cell membrane</keyword>
<evidence type="ECO:0000256" key="1">
    <source>
        <dbReference type="ARBA" id="ARBA00004651"/>
    </source>
</evidence>
<feature type="transmembrane region" description="Helical" evidence="7">
    <location>
        <begin position="369"/>
        <end position="393"/>
    </location>
</feature>
<evidence type="ECO:0000313" key="11">
    <source>
        <dbReference type="Proteomes" id="UP000673975"/>
    </source>
</evidence>
<feature type="domain" description="ABC3 transporter permease C-terminal" evidence="8">
    <location>
        <begin position="291"/>
        <end position="403"/>
    </location>
</feature>
<name>A0A8J7RKA3_9BACT</name>
<evidence type="ECO:0000256" key="7">
    <source>
        <dbReference type="SAM" id="Phobius"/>
    </source>
</evidence>
<dbReference type="InterPro" id="IPR003838">
    <property type="entry name" value="ABC3_permease_C"/>
</dbReference>
<evidence type="ECO:0000256" key="4">
    <source>
        <dbReference type="ARBA" id="ARBA00022989"/>
    </source>
</evidence>
<gene>
    <name evidence="10" type="ORF">NATSA_00965</name>
</gene>
<accession>A0A8J7RKA3</accession>
<keyword evidence="4 7" id="KW-1133">Transmembrane helix</keyword>
<reference evidence="10" key="1">
    <citation type="submission" date="2021-02" db="EMBL/GenBank/DDBJ databases">
        <title>Natronogracilivirga saccharolytica gen. nov. sp. nov. a new anaerobic, haloalkiliphilic carbohydrate-fermenting bacterium from soda lake and proposing of Cyclonatronumiaceae fam. nov. in the phylum Balneolaeota.</title>
        <authorList>
            <person name="Zhilina T.N."/>
            <person name="Sorokin D.Y."/>
            <person name="Zavarzina D.G."/>
            <person name="Toshchakov S.V."/>
            <person name="Kublanov I.V."/>
        </authorList>
    </citation>
    <scope>NUCLEOTIDE SEQUENCE</scope>
    <source>
        <strain evidence="10">Z-1702</strain>
    </source>
</reference>
<dbReference type="GO" id="GO:0005886">
    <property type="term" value="C:plasma membrane"/>
    <property type="evidence" value="ECO:0007669"/>
    <property type="project" value="UniProtKB-SubCell"/>
</dbReference>
<protein>
    <submittedName>
        <fullName evidence="10">ABC transporter permease</fullName>
    </submittedName>
</protein>
<evidence type="ECO:0000259" key="9">
    <source>
        <dbReference type="Pfam" id="PF12704"/>
    </source>
</evidence>
<dbReference type="Pfam" id="PF02687">
    <property type="entry name" value="FtsX"/>
    <property type="match status" value="1"/>
</dbReference>
<comment type="similarity">
    <text evidence="6">Belongs to the ABC-4 integral membrane protein family.</text>
</comment>
<feature type="transmembrane region" description="Helical" evidence="7">
    <location>
        <begin position="27"/>
        <end position="47"/>
    </location>
</feature>
<proteinExistence type="inferred from homology"/>
<dbReference type="PANTHER" id="PTHR30572">
    <property type="entry name" value="MEMBRANE COMPONENT OF TRANSPORTER-RELATED"/>
    <property type="match status" value="1"/>
</dbReference>
<dbReference type="Pfam" id="PF12704">
    <property type="entry name" value="MacB_PCD"/>
    <property type="match status" value="1"/>
</dbReference>
<evidence type="ECO:0000256" key="3">
    <source>
        <dbReference type="ARBA" id="ARBA00022692"/>
    </source>
</evidence>
<dbReference type="InterPro" id="IPR050250">
    <property type="entry name" value="Macrolide_Exporter_MacB"/>
</dbReference>
<dbReference type="RefSeq" id="WP_210509513.1">
    <property type="nucleotide sequence ID" value="NZ_JAFIDN010000001.1"/>
</dbReference>
<dbReference type="AlphaFoldDB" id="A0A8J7RKA3"/>
<feature type="domain" description="MacB-like periplasmic core" evidence="9">
    <location>
        <begin position="26"/>
        <end position="242"/>
    </location>
</feature>
<dbReference type="Proteomes" id="UP000673975">
    <property type="component" value="Unassembled WGS sequence"/>
</dbReference>
<dbReference type="GO" id="GO:0022857">
    <property type="term" value="F:transmembrane transporter activity"/>
    <property type="evidence" value="ECO:0007669"/>
    <property type="project" value="TreeGrafter"/>
</dbReference>
<keyword evidence="5 7" id="KW-0472">Membrane</keyword>
<evidence type="ECO:0000256" key="6">
    <source>
        <dbReference type="ARBA" id="ARBA00038076"/>
    </source>
</evidence>
<sequence>MLIRIRSIYEGVRLSLYAIWSNKLRSALTTSGIVIGIVMVTTMVTVIDGINRSFESSMEMLGQDVVFVQKWPWGFGGEYRWWDYVNRREMDVTYASEISARSTWASAVSAEASRRGSVTYRDETAEEVQIDGVTASYIRTSAIEISDGRFFTEEEDHAARNVVILGHDVADALFNWRDPVGQRVRIGGRRFEVIGVLERQGNFLGMQSFDNMAIIPINTFRYIYGLHRGISIRVQFDNDQALREGQYEIEGIMRQIRRLDPAEDNDFAINRLDMFEQQYRAMTGAIYGVGIFLTALSLFVGGIGVMNIMYVSVKERTREIGIRKAVGARYREVLQQFLVESVVICFIGGILGIMLSGVAVYAINQYFVAHLGINTILLAFVITTITGLVFGFLPAHKAAKSDPIESLRYS</sequence>
<evidence type="ECO:0000256" key="5">
    <source>
        <dbReference type="ARBA" id="ARBA00023136"/>
    </source>
</evidence>
<organism evidence="10 11">
    <name type="scientific">Natronogracilivirga saccharolytica</name>
    <dbReference type="NCBI Taxonomy" id="2812953"/>
    <lineage>
        <taxon>Bacteria</taxon>
        <taxon>Pseudomonadati</taxon>
        <taxon>Balneolota</taxon>
        <taxon>Balneolia</taxon>
        <taxon>Balneolales</taxon>
        <taxon>Cyclonatronaceae</taxon>
        <taxon>Natronogracilivirga</taxon>
    </lineage>
</organism>
<dbReference type="EMBL" id="JAFIDN010000001">
    <property type="protein sequence ID" value="MBP3191224.1"/>
    <property type="molecule type" value="Genomic_DNA"/>
</dbReference>
<keyword evidence="11" id="KW-1185">Reference proteome</keyword>